<dbReference type="GeneID" id="36597719"/>
<dbReference type="RefSeq" id="XP_024752919.1">
    <property type="nucleotide sequence ID" value="XM_024889600.1"/>
</dbReference>
<evidence type="ECO:0000313" key="1">
    <source>
        <dbReference type="EMBL" id="PTB69599.1"/>
    </source>
</evidence>
<sequence>PPPCHHPIASFDPSSRVSDQLILIFVRTARPPASAYRGCVGGGALATEIPRMLVQELRECSNVSSLLHSLYDVQSLFLLVPLMPISTTPFLAVQRRRCLVPGALQFDS</sequence>
<reference evidence="2" key="1">
    <citation type="submission" date="2016-07" db="EMBL/GenBank/DDBJ databases">
        <title>Multiple horizontal gene transfer events from other fungi enriched the ability of initially mycotrophic Trichoderma (Ascomycota) to feed on dead plant biomass.</title>
        <authorList>
            <consortium name="DOE Joint Genome Institute"/>
            <person name="Atanasova L."/>
            <person name="Chenthamara K."/>
            <person name="Zhang J."/>
            <person name="Grujic M."/>
            <person name="Henrissat B."/>
            <person name="Kuo A."/>
            <person name="Aerts A."/>
            <person name="Salamov A."/>
            <person name="Lipzen A."/>
            <person name="Labutti K."/>
            <person name="Barry K."/>
            <person name="Miao Y."/>
            <person name="Rahimi M.J."/>
            <person name="Shen Q."/>
            <person name="Grigoriev I.V."/>
            <person name="Kubicek C.P."/>
            <person name="Druzhinina I.S."/>
        </authorList>
    </citation>
    <scope>NUCLEOTIDE SEQUENCE [LARGE SCALE GENOMIC DNA]</scope>
    <source>
        <strain evidence="2">TUCIM 6016</strain>
    </source>
</reference>
<proteinExistence type="predicted"/>
<name>A0A2T4BK10_9HYPO</name>
<accession>A0A2T4BK10</accession>
<dbReference type="OrthoDB" id="10567511at2759"/>
<dbReference type="EMBL" id="KZ680208">
    <property type="protein sequence ID" value="PTB69599.1"/>
    <property type="molecule type" value="Genomic_DNA"/>
</dbReference>
<gene>
    <name evidence="1" type="ORF">BBK36DRAFT_1110569</name>
</gene>
<keyword evidence="2" id="KW-1185">Reference proteome</keyword>
<dbReference type="AlphaFoldDB" id="A0A2T4BK10"/>
<evidence type="ECO:0000313" key="2">
    <source>
        <dbReference type="Proteomes" id="UP000241546"/>
    </source>
</evidence>
<dbReference type="Proteomes" id="UP000241546">
    <property type="component" value="Unassembled WGS sequence"/>
</dbReference>
<protein>
    <submittedName>
        <fullName evidence="1">Uncharacterized protein</fullName>
    </submittedName>
</protein>
<feature type="non-terminal residue" evidence="1">
    <location>
        <position position="1"/>
    </location>
</feature>
<organism evidence="1 2">
    <name type="scientific">Trichoderma citrinoviride</name>
    <dbReference type="NCBI Taxonomy" id="58853"/>
    <lineage>
        <taxon>Eukaryota</taxon>
        <taxon>Fungi</taxon>
        <taxon>Dikarya</taxon>
        <taxon>Ascomycota</taxon>
        <taxon>Pezizomycotina</taxon>
        <taxon>Sordariomycetes</taxon>
        <taxon>Hypocreomycetidae</taxon>
        <taxon>Hypocreales</taxon>
        <taxon>Hypocreaceae</taxon>
        <taxon>Trichoderma</taxon>
    </lineage>
</organism>